<accession>A0A175WH05</accession>
<dbReference type="GO" id="GO:0046103">
    <property type="term" value="P:inosine biosynthetic process"/>
    <property type="evidence" value="ECO:0007669"/>
    <property type="project" value="TreeGrafter"/>
</dbReference>
<evidence type="ECO:0000256" key="5">
    <source>
        <dbReference type="ARBA" id="ARBA00022525"/>
    </source>
</evidence>
<evidence type="ECO:0000256" key="8">
    <source>
        <dbReference type="ARBA" id="ARBA00022801"/>
    </source>
</evidence>
<comment type="similarity">
    <text evidence="3">Belongs to the metallo-dependent hydrolases superfamily. Adenosine and AMP deaminases family. ADGF subfamily.</text>
</comment>
<name>A0A175WH05_9PEZI</name>
<dbReference type="FunFam" id="3.20.20.140:FF:000017">
    <property type="entry name" value="Adenosine deaminase 2"/>
    <property type="match status" value="1"/>
</dbReference>
<dbReference type="GO" id="GO:0005576">
    <property type="term" value="C:extracellular region"/>
    <property type="evidence" value="ECO:0007669"/>
    <property type="project" value="UniProtKB-SubCell"/>
</dbReference>
<feature type="domain" description="Adenosine deaminase" evidence="10">
    <location>
        <begin position="404"/>
        <end position="528"/>
    </location>
</feature>
<organism evidence="11 12">
    <name type="scientific">Madurella mycetomatis</name>
    <dbReference type="NCBI Taxonomy" id="100816"/>
    <lineage>
        <taxon>Eukaryota</taxon>
        <taxon>Fungi</taxon>
        <taxon>Dikarya</taxon>
        <taxon>Ascomycota</taxon>
        <taxon>Pezizomycotina</taxon>
        <taxon>Sordariomycetes</taxon>
        <taxon>Sordariomycetidae</taxon>
        <taxon>Sordariales</taxon>
        <taxon>Sordariales incertae sedis</taxon>
        <taxon>Madurella</taxon>
    </lineage>
</organism>
<dbReference type="STRING" id="100816.A0A175WH05"/>
<evidence type="ECO:0000313" key="12">
    <source>
        <dbReference type="Proteomes" id="UP000078237"/>
    </source>
</evidence>
<evidence type="ECO:0000256" key="2">
    <source>
        <dbReference type="ARBA" id="ARBA00004613"/>
    </source>
</evidence>
<comment type="catalytic activity">
    <reaction evidence="9">
        <text>adenosine + H2O + H(+) = inosine + NH4(+)</text>
        <dbReference type="Rhea" id="RHEA:24408"/>
        <dbReference type="ChEBI" id="CHEBI:15377"/>
        <dbReference type="ChEBI" id="CHEBI:15378"/>
        <dbReference type="ChEBI" id="CHEBI:16335"/>
        <dbReference type="ChEBI" id="CHEBI:17596"/>
        <dbReference type="ChEBI" id="CHEBI:28938"/>
        <dbReference type="EC" id="3.5.4.4"/>
    </reaction>
</comment>
<dbReference type="InterPro" id="IPR032466">
    <property type="entry name" value="Metal_Hydrolase"/>
</dbReference>
<comment type="caution">
    <text evidence="11">The sequence shown here is derived from an EMBL/GenBank/DDBJ whole genome shotgun (WGS) entry which is preliminary data.</text>
</comment>
<dbReference type="EC" id="3.5.4.4" evidence="4"/>
<proteinExistence type="inferred from homology"/>
<keyword evidence="12" id="KW-1185">Reference proteome</keyword>
<evidence type="ECO:0000256" key="9">
    <source>
        <dbReference type="ARBA" id="ARBA00047764"/>
    </source>
</evidence>
<dbReference type="InterPro" id="IPR001365">
    <property type="entry name" value="A_deaminase_dom"/>
</dbReference>
<dbReference type="EMBL" id="LCTW02000007">
    <property type="protein sequence ID" value="KXX82811.1"/>
    <property type="molecule type" value="Genomic_DNA"/>
</dbReference>
<evidence type="ECO:0000256" key="3">
    <source>
        <dbReference type="ARBA" id="ARBA00006083"/>
    </source>
</evidence>
<keyword evidence="5" id="KW-0964">Secreted</keyword>
<reference evidence="11 12" key="1">
    <citation type="journal article" date="2016" name="Genome Announc.">
        <title>Genome Sequence of Madurella mycetomatis mm55, Isolated from a Human Mycetoma Case in Sudan.</title>
        <authorList>
            <person name="Smit S."/>
            <person name="Derks M.F."/>
            <person name="Bervoets S."/>
            <person name="Fahal A."/>
            <person name="van Leeuwen W."/>
            <person name="van Belkum A."/>
            <person name="van de Sande W.W."/>
        </authorList>
    </citation>
    <scope>NUCLEOTIDE SEQUENCE [LARGE SCALE GENOMIC DNA]</scope>
    <source>
        <strain evidence="12">mm55</strain>
    </source>
</reference>
<keyword evidence="8" id="KW-0378">Hydrolase</keyword>
<dbReference type="Gene3D" id="3.20.20.140">
    <property type="entry name" value="Metal-dependent hydrolases"/>
    <property type="match status" value="1"/>
</dbReference>
<evidence type="ECO:0000256" key="4">
    <source>
        <dbReference type="ARBA" id="ARBA00012784"/>
    </source>
</evidence>
<evidence type="ECO:0000256" key="1">
    <source>
        <dbReference type="ARBA" id="ARBA00001947"/>
    </source>
</evidence>
<dbReference type="Pfam" id="PF00962">
    <property type="entry name" value="A_deaminase"/>
    <property type="match status" value="1"/>
</dbReference>
<protein>
    <recommendedName>
        <fullName evidence="4">adenosine deaminase</fullName>
        <ecNumber evidence="4">3.5.4.4</ecNumber>
    </recommendedName>
</protein>
<dbReference type="PANTHER" id="PTHR11409">
    <property type="entry name" value="ADENOSINE DEAMINASE"/>
    <property type="match status" value="1"/>
</dbReference>
<dbReference type="GO" id="GO:0006154">
    <property type="term" value="P:adenosine catabolic process"/>
    <property type="evidence" value="ECO:0007669"/>
    <property type="project" value="TreeGrafter"/>
</dbReference>
<sequence>MPPISDEEWADLVAHELPHKDDAVIAKYLESRHALMAEEKKHRSAADGCRADYSFRRALSPIAKKACEIVTRIRDEELAARAAAGTAPRSSLEGDARQTARSWQIIRRMPKGALLRANHDTMIDIDHLLEVALRTPGLHISCPDGNLATAEARRKGGLRIRFRATEGTEDSLWTSDYKPGTSILLTKAADRYPEGGRRGFVKWLKGRCMIAEQERNLPGLGKVPSPCSDIIHGMIHYEPIWRASLQRLMSCMVEDGIYWLELRIVFPLVYYREGSETPEPDYDHMFRALGEEVANFQAVNPGRPFWGLRVVWSTMRDQDPRSIIEQVDECIATKLTWPHLVAGYDLAGSEHLGRPLSDLLPELFWFRKQCALEGVQIPLFLRAAEGHDGGGGGDATDGNLFDALLLGARRIGDALALYRHPRLVEAVRDRHLLVESCPTSIDALGLSRNIAHHPLLSMLAQGVPCALCQDDLGVRGEGCAGRMTNEFWRVLNVWDSMDLACLGSLAENSVRWAAFEDQDSETWLNEIRAASVGAGVKARRLQQWAVEWEHFCLWIVTEYGDTIRGGGNDDITDHIGHDAAE</sequence>
<evidence type="ECO:0000256" key="7">
    <source>
        <dbReference type="ARBA" id="ARBA00022729"/>
    </source>
</evidence>
<dbReference type="SUPFAM" id="SSF51556">
    <property type="entry name" value="Metallo-dependent hydrolases"/>
    <property type="match status" value="1"/>
</dbReference>
<dbReference type="VEuPathDB" id="FungiDB:MMYC01_200595"/>
<dbReference type="Proteomes" id="UP000078237">
    <property type="component" value="Unassembled WGS sequence"/>
</dbReference>
<dbReference type="OrthoDB" id="7202371at2759"/>
<dbReference type="PANTHER" id="PTHR11409:SF39">
    <property type="entry name" value="ADENOSINE DEAMINASE 2"/>
    <property type="match status" value="1"/>
</dbReference>
<evidence type="ECO:0000259" key="10">
    <source>
        <dbReference type="Pfam" id="PF00962"/>
    </source>
</evidence>
<dbReference type="InterPro" id="IPR006330">
    <property type="entry name" value="Ado/ade_deaminase"/>
</dbReference>
<keyword evidence="7" id="KW-0732">Signal</keyword>
<evidence type="ECO:0000256" key="6">
    <source>
        <dbReference type="ARBA" id="ARBA00022723"/>
    </source>
</evidence>
<dbReference type="AlphaFoldDB" id="A0A175WH05"/>
<evidence type="ECO:0000313" key="11">
    <source>
        <dbReference type="EMBL" id="KXX82811.1"/>
    </source>
</evidence>
<comment type="cofactor">
    <cofactor evidence="1">
        <name>Zn(2+)</name>
        <dbReference type="ChEBI" id="CHEBI:29105"/>
    </cofactor>
</comment>
<gene>
    <name evidence="11" type="ORF">MMYC01_200595</name>
</gene>
<keyword evidence="6" id="KW-0479">Metal-binding</keyword>
<dbReference type="GO" id="GO:0046872">
    <property type="term" value="F:metal ion binding"/>
    <property type="evidence" value="ECO:0007669"/>
    <property type="project" value="UniProtKB-KW"/>
</dbReference>
<dbReference type="GO" id="GO:0004000">
    <property type="term" value="F:adenosine deaminase activity"/>
    <property type="evidence" value="ECO:0007669"/>
    <property type="project" value="TreeGrafter"/>
</dbReference>
<comment type="subcellular location">
    <subcellularLocation>
        <location evidence="2">Secreted</location>
    </subcellularLocation>
</comment>